<dbReference type="Pfam" id="PF07715">
    <property type="entry name" value="Plug"/>
    <property type="match status" value="1"/>
</dbReference>
<comment type="subcellular location">
    <subcellularLocation>
        <location evidence="1 11">Cell outer membrane</location>
        <topology evidence="1 11">Multi-pass membrane protein</topology>
    </subcellularLocation>
</comment>
<dbReference type="EMBL" id="JAAQQR010000005">
    <property type="protein sequence ID" value="NID05647.1"/>
    <property type="molecule type" value="Genomic_DNA"/>
</dbReference>
<organism evidence="16 17">
    <name type="scientific">Luteibacter jiangsuensis</name>
    <dbReference type="NCBI Taxonomy" id="637577"/>
    <lineage>
        <taxon>Bacteria</taxon>
        <taxon>Pseudomonadati</taxon>
        <taxon>Pseudomonadota</taxon>
        <taxon>Gammaproteobacteria</taxon>
        <taxon>Lysobacterales</taxon>
        <taxon>Rhodanobacteraceae</taxon>
        <taxon>Luteibacter</taxon>
    </lineage>
</organism>
<feature type="domain" description="TonB-dependent receptor-like beta-barrel" evidence="14">
    <location>
        <begin position="307"/>
        <end position="722"/>
    </location>
</feature>
<reference evidence="16 17" key="1">
    <citation type="journal article" date="2011" name="Curr. Microbiol.">
        <title>Luteibacter jiangsuensis sp. nov.: a methamidophos-degrading bacterium isolated from a methamidophos-manufacturing factory.</title>
        <authorList>
            <person name="Wang L."/>
            <person name="Wang G.L."/>
            <person name="Li S.P."/>
            <person name="Jiang J.D."/>
        </authorList>
    </citation>
    <scope>NUCLEOTIDE SEQUENCE [LARGE SCALE GENOMIC DNA]</scope>
    <source>
        <strain evidence="16 17">CGMCC 1.10133</strain>
    </source>
</reference>
<keyword evidence="4" id="KW-0410">Iron transport</keyword>
<evidence type="ECO:0000256" key="11">
    <source>
        <dbReference type="PROSITE-ProRule" id="PRU01360"/>
    </source>
</evidence>
<evidence type="ECO:0000256" key="5">
    <source>
        <dbReference type="ARBA" id="ARBA00022692"/>
    </source>
</evidence>
<accession>A0ABX0Q5I0</accession>
<evidence type="ECO:0000256" key="12">
    <source>
        <dbReference type="RuleBase" id="RU003357"/>
    </source>
</evidence>
<keyword evidence="16" id="KW-0675">Receptor</keyword>
<dbReference type="PANTHER" id="PTHR32552">
    <property type="entry name" value="FERRICHROME IRON RECEPTOR-RELATED"/>
    <property type="match status" value="1"/>
</dbReference>
<evidence type="ECO:0000313" key="17">
    <source>
        <dbReference type="Proteomes" id="UP001429601"/>
    </source>
</evidence>
<dbReference type="CDD" id="cd01347">
    <property type="entry name" value="ligand_gated_channel"/>
    <property type="match status" value="1"/>
</dbReference>
<keyword evidence="5 11" id="KW-0812">Transmembrane</keyword>
<keyword evidence="17" id="KW-1185">Reference proteome</keyword>
<comment type="caution">
    <text evidence="16">The sequence shown here is derived from an EMBL/GenBank/DDBJ whole genome shotgun (WGS) entry which is preliminary data.</text>
</comment>
<evidence type="ECO:0000256" key="2">
    <source>
        <dbReference type="ARBA" id="ARBA00022448"/>
    </source>
</evidence>
<dbReference type="PANTHER" id="PTHR32552:SF81">
    <property type="entry name" value="TONB-DEPENDENT OUTER MEMBRANE RECEPTOR"/>
    <property type="match status" value="1"/>
</dbReference>
<name>A0ABX0Q5I0_9GAMM</name>
<keyword evidence="2 11" id="KW-0813">Transport</keyword>
<keyword evidence="6" id="KW-0408">Iron</keyword>
<evidence type="ECO:0000256" key="10">
    <source>
        <dbReference type="ARBA" id="ARBA00023237"/>
    </source>
</evidence>
<dbReference type="InterPro" id="IPR036942">
    <property type="entry name" value="Beta-barrel_TonB_sf"/>
</dbReference>
<keyword evidence="8 12" id="KW-0798">TonB box</keyword>
<evidence type="ECO:0000256" key="4">
    <source>
        <dbReference type="ARBA" id="ARBA00022496"/>
    </source>
</evidence>
<keyword evidence="7" id="KW-0406">Ion transport</keyword>
<keyword evidence="13" id="KW-0732">Signal</keyword>
<proteinExistence type="inferred from homology"/>
<dbReference type="InterPro" id="IPR039426">
    <property type="entry name" value="TonB-dep_rcpt-like"/>
</dbReference>
<dbReference type="InterPro" id="IPR000531">
    <property type="entry name" value="Beta-barrel_TonB"/>
</dbReference>
<evidence type="ECO:0000256" key="6">
    <source>
        <dbReference type="ARBA" id="ARBA00023004"/>
    </source>
</evidence>
<feature type="chain" id="PRO_5047386216" evidence="13">
    <location>
        <begin position="28"/>
        <end position="761"/>
    </location>
</feature>
<evidence type="ECO:0000259" key="15">
    <source>
        <dbReference type="Pfam" id="PF07715"/>
    </source>
</evidence>
<dbReference type="RefSeq" id="WP_167126644.1">
    <property type="nucleotide sequence ID" value="NZ_JAAQQR010000005.1"/>
</dbReference>
<evidence type="ECO:0000256" key="3">
    <source>
        <dbReference type="ARBA" id="ARBA00022452"/>
    </source>
</evidence>
<feature type="domain" description="TonB-dependent receptor plug" evidence="15">
    <location>
        <begin position="72"/>
        <end position="184"/>
    </location>
</feature>
<evidence type="ECO:0000256" key="1">
    <source>
        <dbReference type="ARBA" id="ARBA00004571"/>
    </source>
</evidence>
<evidence type="ECO:0000313" key="16">
    <source>
        <dbReference type="EMBL" id="NID05647.1"/>
    </source>
</evidence>
<protein>
    <submittedName>
        <fullName evidence="16">TonB-dependent receptor</fullName>
    </submittedName>
</protein>
<dbReference type="Gene3D" id="2.40.170.20">
    <property type="entry name" value="TonB-dependent receptor, beta-barrel domain"/>
    <property type="match status" value="1"/>
</dbReference>
<feature type="signal peptide" evidence="13">
    <location>
        <begin position="1"/>
        <end position="27"/>
    </location>
</feature>
<dbReference type="InterPro" id="IPR012910">
    <property type="entry name" value="Plug_dom"/>
</dbReference>
<dbReference type="Proteomes" id="UP001429601">
    <property type="component" value="Unassembled WGS sequence"/>
</dbReference>
<evidence type="ECO:0000256" key="13">
    <source>
        <dbReference type="SAM" id="SignalP"/>
    </source>
</evidence>
<comment type="similarity">
    <text evidence="11 12">Belongs to the TonB-dependent receptor family.</text>
</comment>
<gene>
    <name evidence="16" type="ORF">HBF26_12170</name>
</gene>
<dbReference type="PROSITE" id="PS52016">
    <property type="entry name" value="TONB_DEPENDENT_REC_3"/>
    <property type="match status" value="1"/>
</dbReference>
<keyword evidence="9 11" id="KW-0472">Membrane</keyword>
<keyword evidence="10 11" id="KW-0998">Cell outer membrane</keyword>
<keyword evidence="3 11" id="KW-1134">Transmembrane beta strand</keyword>
<evidence type="ECO:0000256" key="8">
    <source>
        <dbReference type="ARBA" id="ARBA00023077"/>
    </source>
</evidence>
<evidence type="ECO:0000256" key="7">
    <source>
        <dbReference type="ARBA" id="ARBA00023065"/>
    </source>
</evidence>
<dbReference type="SUPFAM" id="SSF56935">
    <property type="entry name" value="Porins"/>
    <property type="match status" value="1"/>
</dbReference>
<evidence type="ECO:0000259" key="14">
    <source>
        <dbReference type="Pfam" id="PF00593"/>
    </source>
</evidence>
<dbReference type="Pfam" id="PF00593">
    <property type="entry name" value="TonB_dep_Rec_b-barrel"/>
    <property type="match status" value="1"/>
</dbReference>
<sequence length="761" mass="81231">MFRRQPFHGQKSICAAIALALSVPVLAAAQDAPVSAQGSDAAQAAAHPQAKSHEPTELTAVTVTANKRSERVMDVPMAVSALNGGQLERESAQSFADYATRVPGLNTVSQGPGQTQLTLRGITSGSNTPNATVGTYIDDTPFGSSTVYAAGSILTPDIDPDDVDRIEVLRGPQGTLYGSNTLGGLVKFVTTPPDSTRFAGRVQVGGSSVSHGGDGFDTHAMVNLPLVKDELALRVNAYARRDPGYIDNVADGKKHTNDAKIRGGRAQLLWTPSSNVSVRLAALAQNLDGDALANAGVQIDPVSLRPIYGDLRQSQAIGTGKFGVRYRLYSADVSADFGWATLVSSTSYGKLDKRSNTDATFAYGPLVNPLLGLDNGAYSISNPLDLNKVTQELRLQSAADQTVEWRAGVFFTREHTTNEQDVNVFDATTGAPIALPAPAGHVAVGPANFKEWAGYADITWHATSRFAVTVGGRYSHDSTEFHETSYGLLAPTADFTLKSTDKPATYLVNPTFKFNDNLMVYGRIASSFRPGGANTSVLPGTDAPKTFDQDRLVNYELGLKSSSEDKRSTVELAAFLIDWKDIQLAAQEGGVSFLSNGGKARSHGLEASWNYVAANGLVLSTNATWTHAELTSDTPPGLFGRKGDRLPYVPKLNANLGIDYDFTVGENWSAFVGGSYRYVGDRVSDFSTVDGPRFAIPSYSTLDLRAGVYVGDFTFKAYVKNVFDKRGVSSIGPETLDPRASPFSARYIVPRTVGVSASVDF</sequence>
<evidence type="ECO:0000256" key="9">
    <source>
        <dbReference type="ARBA" id="ARBA00023136"/>
    </source>
</evidence>